<proteinExistence type="predicted"/>
<gene>
    <name evidence="3" type="ORF">PECUL_23A036690</name>
</gene>
<dbReference type="PANTHER" id="PTHR22443">
    <property type="entry name" value="NON-SPECIFIC LETHAL 1, ISOFORM M"/>
    <property type="match status" value="1"/>
</dbReference>
<reference evidence="3" key="1">
    <citation type="submission" date="2022-03" db="EMBL/GenBank/DDBJ databases">
        <authorList>
            <person name="Alioto T."/>
            <person name="Alioto T."/>
            <person name="Gomez Garrido J."/>
        </authorList>
    </citation>
    <scope>NUCLEOTIDE SEQUENCE</scope>
</reference>
<feature type="compositionally biased region" description="Polar residues" evidence="1">
    <location>
        <begin position="845"/>
        <end position="864"/>
    </location>
</feature>
<organism evidence="3 4">
    <name type="scientific">Pelobates cultripes</name>
    <name type="common">Western spadefoot toad</name>
    <dbReference type="NCBI Taxonomy" id="61616"/>
    <lineage>
        <taxon>Eukaryota</taxon>
        <taxon>Metazoa</taxon>
        <taxon>Chordata</taxon>
        <taxon>Craniata</taxon>
        <taxon>Vertebrata</taxon>
        <taxon>Euteleostomi</taxon>
        <taxon>Amphibia</taxon>
        <taxon>Batrachia</taxon>
        <taxon>Anura</taxon>
        <taxon>Pelobatoidea</taxon>
        <taxon>Pelobatidae</taxon>
        <taxon>Pelobates</taxon>
    </lineage>
</organism>
<dbReference type="PROSITE" id="PS52052">
    <property type="entry name" value="PEHE"/>
    <property type="match status" value="1"/>
</dbReference>
<evidence type="ECO:0000313" key="4">
    <source>
        <dbReference type="Proteomes" id="UP001295444"/>
    </source>
</evidence>
<feature type="region of interest" description="Disordered" evidence="1">
    <location>
        <begin position="835"/>
        <end position="866"/>
    </location>
</feature>
<evidence type="ECO:0000313" key="3">
    <source>
        <dbReference type="EMBL" id="CAH2306129.1"/>
    </source>
</evidence>
<dbReference type="InterPro" id="IPR029332">
    <property type="entry name" value="PEHE_dom"/>
</dbReference>
<dbReference type="GO" id="GO:0035035">
    <property type="term" value="F:histone acetyltransferase binding"/>
    <property type="evidence" value="ECO:0007669"/>
    <property type="project" value="TreeGrafter"/>
</dbReference>
<dbReference type="AlphaFoldDB" id="A0AAD1SNY4"/>
<dbReference type="GO" id="GO:0044545">
    <property type="term" value="C:NSL complex"/>
    <property type="evidence" value="ECO:0007669"/>
    <property type="project" value="TreeGrafter"/>
</dbReference>
<dbReference type="Pfam" id="PF15275">
    <property type="entry name" value="PEHE"/>
    <property type="match status" value="1"/>
</dbReference>
<dbReference type="InterPro" id="IPR026180">
    <property type="entry name" value="NSL1"/>
</dbReference>
<sequence>MTPALTETATQGPEVHFSPSLALRSLSPDNTLCVDSSKAAEQINSSKANPSTLAYTDAEQCLQKNITNLDQVGSQPSASYHTVFLFTSSAALNAQNKGSPTYNMEEWDSCRQRFQMKKDTHSLHSGMSSHPERKVKRELFPGNMSQILADVPRLWDRSVKENQDVDELKHLNYKANGKKAEKLLPFPCSSSSSSPDLSGFSNVAEDTPDKESEINTRLLHCLKRQQVILNRAKRNRKRLQCFLAHLAAEHCNQQVKCFVDRQKQNVEVPSTSVRNHNNHICKDAGNASKVIGQQDVKNGFNRSMASALRKFSVSSVGIMRHIEQELDSDATESSSDEDCNKSPPNVHYKCNSEWNWLSIRASIGSRWVWLQAQISELEYKIQQLADIHSQIRNTKVTVKLEENSKSICRQPPRLPDPSTLLSPVGRLQSAPVGTNLSPAKDLEMSPSSPTLLLRNIEKQSAQLTEMVNSLIIPGGISPTDTAKSNGFPYRAPRQNDKGSRYLNGFCDQQQIKRRKRNHVKASSSLKGNISSSARTRPLKTFQKRKLYKPSLHCSPAKLAILSTESFFPYDESLLNSYRSSTWTSCNKQESFGSMSQTICEIDPSFHPVLSLPSEIPLNLHFDVLLRTSEFKREAVTNTLFTEKEENSPVHVSASWTNGHKSSCRPQVCYEMRTRERRHMSENEPDDLSVMSDPFRNVQVDRAASSAQKPSAQKCLARDSNSLSRRRLRSENAYDIDNIVIPMSLVAPTKVEILQYKEILTPSWKMVVLEPLPIKPDEELEDLSDEAFSCRHKKYELKEKARWSLWEQSKWPKRSRSSSNSFGVWMGNLLASDENSMSPNVLLPGSQDSPSAGTNDSQNSQTADETCQEKVILI</sequence>
<evidence type="ECO:0000259" key="2">
    <source>
        <dbReference type="PROSITE" id="PS52052"/>
    </source>
</evidence>
<dbReference type="SMART" id="SM01300">
    <property type="entry name" value="PEHE"/>
    <property type="match status" value="1"/>
</dbReference>
<feature type="domain" description="PEHE" evidence="2">
    <location>
        <begin position="757"/>
        <end position="873"/>
    </location>
</feature>
<evidence type="ECO:0000256" key="1">
    <source>
        <dbReference type="SAM" id="MobiDB-lite"/>
    </source>
</evidence>
<accession>A0AAD1SNY4</accession>
<keyword evidence="4" id="KW-1185">Reference proteome</keyword>
<protein>
    <recommendedName>
        <fullName evidence="2">PEHE domain-containing protein</fullName>
    </recommendedName>
</protein>
<dbReference type="EMBL" id="OW240918">
    <property type="protein sequence ID" value="CAH2306129.1"/>
    <property type="molecule type" value="Genomic_DNA"/>
</dbReference>
<dbReference type="Proteomes" id="UP001295444">
    <property type="component" value="Chromosome 07"/>
</dbReference>
<dbReference type="PANTHER" id="PTHR22443:SF16">
    <property type="entry name" value="KAT8 REGULATORY NSL COMPLEX SUBUNIT 1-LIKE PROTEIN"/>
    <property type="match status" value="1"/>
</dbReference>
<name>A0AAD1SNY4_PELCU</name>
<dbReference type="Gene3D" id="6.10.250.3170">
    <property type="match status" value="1"/>
</dbReference>